<feature type="transmembrane region" description="Helical" evidence="1">
    <location>
        <begin position="75"/>
        <end position="94"/>
    </location>
</feature>
<accession>A0ABW0NEC4</accession>
<feature type="transmembrane region" description="Helical" evidence="1">
    <location>
        <begin position="149"/>
        <end position="168"/>
    </location>
</feature>
<feature type="transmembrane region" description="Helical" evidence="1">
    <location>
        <begin position="100"/>
        <end position="121"/>
    </location>
</feature>
<protein>
    <submittedName>
        <fullName evidence="2">Uncharacterized protein</fullName>
    </submittedName>
</protein>
<comment type="caution">
    <text evidence="2">The sequence shown here is derived from an EMBL/GenBank/DDBJ whole genome shotgun (WGS) entry which is preliminary data.</text>
</comment>
<keyword evidence="1" id="KW-0472">Membrane</keyword>
<dbReference type="RefSeq" id="WP_376849379.1">
    <property type="nucleotide sequence ID" value="NZ_JBHSMF010000006.1"/>
</dbReference>
<evidence type="ECO:0000313" key="2">
    <source>
        <dbReference type="EMBL" id="MFC5497342.1"/>
    </source>
</evidence>
<keyword evidence="1" id="KW-1133">Transmembrane helix</keyword>
<dbReference type="EMBL" id="JBHSMF010000006">
    <property type="protein sequence ID" value="MFC5497342.1"/>
    <property type="molecule type" value="Genomic_DNA"/>
</dbReference>
<sequence>MIFRVANWLFVLECLFAVAFVLTAVPIGEVGTALLRASAGALGFVILGGYCVLAVGGLLYLWVAVAGIRRGVASFWSSFLPAIFGLPVIVWGFGKVQAASNPSISVLSGLVALLVAVFLLARTPITKWRAVPALLPIIFFATLDFEKAGWLHLLIGMLLVVAPLPRLLNSLCVRASD</sequence>
<name>A0ABW0NEC4_9BURK</name>
<organism evidence="2 3">
    <name type="scientific">Caenimonas terrae</name>
    <dbReference type="NCBI Taxonomy" id="696074"/>
    <lineage>
        <taxon>Bacteria</taxon>
        <taxon>Pseudomonadati</taxon>
        <taxon>Pseudomonadota</taxon>
        <taxon>Betaproteobacteria</taxon>
        <taxon>Burkholderiales</taxon>
        <taxon>Comamonadaceae</taxon>
        <taxon>Caenimonas</taxon>
    </lineage>
</organism>
<keyword evidence="1" id="KW-0812">Transmembrane</keyword>
<feature type="transmembrane region" description="Helical" evidence="1">
    <location>
        <begin position="39"/>
        <end position="63"/>
    </location>
</feature>
<dbReference type="Proteomes" id="UP001596037">
    <property type="component" value="Unassembled WGS sequence"/>
</dbReference>
<gene>
    <name evidence="2" type="ORF">ACFPOE_07345</name>
</gene>
<feature type="transmembrane region" description="Helical" evidence="1">
    <location>
        <begin position="128"/>
        <end position="143"/>
    </location>
</feature>
<proteinExistence type="predicted"/>
<evidence type="ECO:0000313" key="3">
    <source>
        <dbReference type="Proteomes" id="UP001596037"/>
    </source>
</evidence>
<reference evidence="3" key="1">
    <citation type="journal article" date="2019" name="Int. J. Syst. Evol. Microbiol.">
        <title>The Global Catalogue of Microorganisms (GCM) 10K type strain sequencing project: providing services to taxonomists for standard genome sequencing and annotation.</title>
        <authorList>
            <consortium name="The Broad Institute Genomics Platform"/>
            <consortium name="The Broad Institute Genome Sequencing Center for Infectious Disease"/>
            <person name="Wu L."/>
            <person name="Ma J."/>
        </authorList>
    </citation>
    <scope>NUCLEOTIDE SEQUENCE [LARGE SCALE GENOMIC DNA]</scope>
    <source>
        <strain evidence="3">CCUG 57401</strain>
    </source>
</reference>
<evidence type="ECO:0000256" key="1">
    <source>
        <dbReference type="SAM" id="Phobius"/>
    </source>
</evidence>
<feature type="transmembrane region" description="Helical" evidence="1">
    <location>
        <begin position="7"/>
        <end position="27"/>
    </location>
</feature>
<keyword evidence="3" id="KW-1185">Reference proteome</keyword>